<proteinExistence type="predicted"/>
<dbReference type="PATRIC" id="fig|2033.6.peg.3483"/>
<sequence>MSSPQYDDAAIAAKWKEFAEAVERLAERVADPEDLGVLAGSSIAGDDDRCHPFDLSQAVRHLINATVDQLHGIKTVLVDADRQHLAVGFTLARAAIENTATALWILGPTDRRTRLERVLRWHVRNYQDERQTVGHLVGNAPNDHIDQVVQLASKLTLDSMTVAKGYKITAPIKGAEEFTDMDVNFMWSVASGFAHGRPWAFQGLLQREHLEVAEGHKFMRLSPRTDLSIWLPLQALHLLGELLRLREVRAGYAPSPRGNHARPGGAFYRPEKWPTRLGIR</sequence>
<dbReference type="EMBL" id="LDRT01000072">
    <property type="protein sequence ID" value="KTR93804.1"/>
    <property type="molecule type" value="Genomic_DNA"/>
</dbReference>
<comment type="caution">
    <text evidence="1">The sequence shown here is derived from an EMBL/GenBank/DDBJ whole genome shotgun (WGS) entry which is preliminary data.</text>
</comment>
<dbReference type="Proteomes" id="UP000075025">
    <property type="component" value="Unassembled WGS sequence"/>
</dbReference>
<evidence type="ECO:0000313" key="2">
    <source>
        <dbReference type="Proteomes" id="UP000075025"/>
    </source>
</evidence>
<gene>
    <name evidence="1" type="ORF">NS220_11225</name>
</gene>
<accession>A0A147EW52</accession>
<name>A0A147EW52_MICTE</name>
<organism evidence="1 2">
    <name type="scientific">Microbacterium testaceum</name>
    <name type="common">Aureobacterium testaceum</name>
    <name type="synonym">Brevibacterium testaceum</name>
    <dbReference type="NCBI Taxonomy" id="2033"/>
    <lineage>
        <taxon>Bacteria</taxon>
        <taxon>Bacillati</taxon>
        <taxon>Actinomycetota</taxon>
        <taxon>Actinomycetes</taxon>
        <taxon>Micrococcales</taxon>
        <taxon>Microbacteriaceae</taxon>
        <taxon>Microbacterium</taxon>
    </lineage>
</organism>
<evidence type="ECO:0000313" key="1">
    <source>
        <dbReference type="EMBL" id="KTR93804.1"/>
    </source>
</evidence>
<reference evidence="1 2" key="1">
    <citation type="journal article" date="2016" name="Front. Microbiol.">
        <title>Genomic Resource of Rice Seed Associated Bacteria.</title>
        <authorList>
            <person name="Midha S."/>
            <person name="Bansal K."/>
            <person name="Sharma S."/>
            <person name="Kumar N."/>
            <person name="Patil P.P."/>
            <person name="Chaudhry V."/>
            <person name="Patil P.B."/>
        </authorList>
    </citation>
    <scope>NUCLEOTIDE SEQUENCE [LARGE SCALE GENOMIC DNA]</scope>
    <source>
        <strain evidence="1 2">NS220</strain>
    </source>
</reference>
<dbReference type="AlphaFoldDB" id="A0A147EW52"/>
<dbReference type="RefSeq" id="WP_058624131.1">
    <property type="nucleotide sequence ID" value="NZ_LDRT01000072.1"/>
</dbReference>
<protein>
    <submittedName>
        <fullName evidence="1">Uncharacterized protein</fullName>
    </submittedName>
</protein>